<keyword evidence="1" id="KW-1133">Transmembrane helix</keyword>
<evidence type="ECO:0000256" key="1">
    <source>
        <dbReference type="SAM" id="Phobius"/>
    </source>
</evidence>
<dbReference type="RefSeq" id="WP_214187888.1">
    <property type="nucleotide sequence ID" value="NZ_BSDS01000002.1"/>
</dbReference>
<protein>
    <submittedName>
        <fullName evidence="2">Uncharacterized protein</fullName>
    </submittedName>
</protein>
<reference evidence="2" key="1">
    <citation type="submission" date="2022-12" db="EMBL/GenBank/DDBJ databases">
        <title>Reference genome sequencing for broad-spectrum identification of bacterial and archaeal isolates by mass spectrometry.</title>
        <authorList>
            <person name="Sekiguchi Y."/>
            <person name="Tourlousse D.M."/>
        </authorList>
    </citation>
    <scope>NUCLEOTIDE SEQUENCE</scope>
    <source>
        <strain evidence="2">H2</strain>
    </source>
</reference>
<comment type="caution">
    <text evidence="2">The sequence shown here is derived from an EMBL/GenBank/DDBJ whole genome shotgun (WGS) entry which is preliminary data.</text>
</comment>
<name>A0A9W6G343_9BACT</name>
<keyword evidence="1" id="KW-0812">Transmembrane</keyword>
<dbReference type="Proteomes" id="UP001144352">
    <property type="component" value="Unassembled WGS sequence"/>
</dbReference>
<keyword evidence="3" id="KW-1185">Reference proteome</keyword>
<evidence type="ECO:0000313" key="3">
    <source>
        <dbReference type="Proteomes" id="UP001144352"/>
    </source>
</evidence>
<evidence type="ECO:0000313" key="2">
    <source>
        <dbReference type="EMBL" id="GLI39482.1"/>
    </source>
</evidence>
<dbReference type="EMBL" id="BSDS01000002">
    <property type="protein sequence ID" value="GLI39482.1"/>
    <property type="molecule type" value="Genomic_DNA"/>
</dbReference>
<feature type="transmembrane region" description="Helical" evidence="1">
    <location>
        <begin position="105"/>
        <end position="123"/>
    </location>
</feature>
<keyword evidence="1" id="KW-0472">Membrane</keyword>
<sequence>MSEYPSRQDNAIRNREYCHVLTFLEEAQQHGLDYAEQRLLQRLDMGLCEATELGIAVGGIAQRIEQKYCFYHWWYVAVIGLAIIAIPLYLYVLTVSSFPIRLRQSFCSIIAALIIFIRLYTGFLQELIEKHRLYRSEMAALSRIIGGDQSH</sequence>
<gene>
    <name evidence="2" type="ORF">GHYDROH2_29830</name>
</gene>
<accession>A0A9W6G343</accession>
<organism evidence="2 3">
    <name type="scientific">Geobacter hydrogenophilus</name>
    <dbReference type="NCBI Taxonomy" id="40983"/>
    <lineage>
        <taxon>Bacteria</taxon>
        <taxon>Pseudomonadati</taxon>
        <taxon>Thermodesulfobacteriota</taxon>
        <taxon>Desulfuromonadia</taxon>
        <taxon>Geobacterales</taxon>
        <taxon>Geobacteraceae</taxon>
        <taxon>Geobacter</taxon>
    </lineage>
</organism>
<proteinExistence type="predicted"/>
<dbReference type="AlphaFoldDB" id="A0A9W6G343"/>
<feature type="transmembrane region" description="Helical" evidence="1">
    <location>
        <begin position="73"/>
        <end position="93"/>
    </location>
</feature>